<dbReference type="PANTHER" id="PTHR45947:SF3">
    <property type="entry name" value="SULFOQUINOVOSYL TRANSFERASE SQD2"/>
    <property type="match status" value="1"/>
</dbReference>
<dbReference type="GO" id="GO:0016757">
    <property type="term" value="F:glycosyltransferase activity"/>
    <property type="evidence" value="ECO:0007669"/>
    <property type="project" value="UniProtKB-KW"/>
</dbReference>
<protein>
    <submittedName>
        <fullName evidence="2">Glycosyltransferase</fullName>
        <ecNumber evidence="2">2.4.-.-</ecNumber>
    </submittedName>
</protein>
<dbReference type="PANTHER" id="PTHR45947">
    <property type="entry name" value="SULFOQUINOVOSYL TRANSFERASE SQD2"/>
    <property type="match status" value="1"/>
</dbReference>
<gene>
    <name evidence="2" type="ORF">Q5H94_01150</name>
</gene>
<dbReference type="Pfam" id="PF00534">
    <property type="entry name" value="Glycos_transf_1"/>
    <property type="match status" value="1"/>
</dbReference>
<name>A0ABT8ZVA0_9SPHN</name>
<proteinExistence type="predicted"/>
<dbReference type="EMBL" id="JAUQSZ010000001">
    <property type="protein sequence ID" value="MDO7840920.1"/>
    <property type="molecule type" value="Genomic_DNA"/>
</dbReference>
<dbReference type="InterPro" id="IPR001296">
    <property type="entry name" value="Glyco_trans_1"/>
</dbReference>
<evidence type="ECO:0000259" key="1">
    <source>
        <dbReference type="Pfam" id="PF00534"/>
    </source>
</evidence>
<dbReference type="InterPro" id="IPR050194">
    <property type="entry name" value="Glycosyltransferase_grp1"/>
</dbReference>
<keyword evidence="2" id="KW-0328">Glycosyltransferase</keyword>
<keyword evidence="2" id="KW-0808">Transferase</keyword>
<reference evidence="2" key="1">
    <citation type="submission" date="2023-07" db="EMBL/GenBank/DDBJ databases">
        <authorList>
            <person name="Kim M.K."/>
        </authorList>
    </citation>
    <scope>NUCLEOTIDE SEQUENCE</scope>
    <source>
        <strain evidence="2">CA1-15</strain>
    </source>
</reference>
<dbReference type="Gene3D" id="3.40.50.2000">
    <property type="entry name" value="Glycogen Phosphorylase B"/>
    <property type="match status" value="2"/>
</dbReference>
<accession>A0ABT8ZVA0</accession>
<sequence length="408" mass="44287">MSDGVQQKLRVAILFDNFGPYHIARLAAAAQTVDVIAIEVAARSYEYAWEPAETEAFRRVTLFPAGVSEERSNREMAQAVIAALDGARPQVLAVPGWSDRAGLVALGWARRNKVPAIVMSASNLIDRRRHFVTEFVKRRIVSLFSAGIVGGTLGADYLSALGMPRDRIASGYDVVDNDHFEQGSKAALADPVLRAGLGLPERYFLCSARFVKKKNLPGLIDAYAQYRAGVGASAWSLVVIGDGPLRPELEERISALGLDRHVLLPGFIQYGDLPKYYGLASAFILPSAIEQWGLVVNEAMASGLPVIVSARCGCAPDLIVEGANGFKVDPADRAMLASRMASIATGETAQSMGVESRAIIARWTPQLFADELRRLAEIAYSRPRRRGSVLGTFFVSLWPTVGRAISRR</sequence>
<dbReference type="EC" id="2.4.-.-" evidence="2"/>
<comment type="caution">
    <text evidence="2">The sequence shown here is derived from an EMBL/GenBank/DDBJ whole genome shotgun (WGS) entry which is preliminary data.</text>
</comment>
<organism evidence="2 3">
    <name type="scientific">Sphingomonas immobilis</name>
    <dbReference type="NCBI Taxonomy" id="3063997"/>
    <lineage>
        <taxon>Bacteria</taxon>
        <taxon>Pseudomonadati</taxon>
        <taxon>Pseudomonadota</taxon>
        <taxon>Alphaproteobacteria</taxon>
        <taxon>Sphingomonadales</taxon>
        <taxon>Sphingomonadaceae</taxon>
        <taxon>Sphingomonas</taxon>
    </lineage>
</organism>
<dbReference type="Proteomes" id="UP001176468">
    <property type="component" value="Unassembled WGS sequence"/>
</dbReference>
<dbReference type="SUPFAM" id="SSF53756">
    <property type="entry name" value="UDP-Glycosyltransferase/glycogen phosphorylase"/>
    <property type="match status" value="1"/>
</dbReference>
<feature type="domain" description="Glycosyl transferase family 1" evidence="1">
    <location>
        <begin position="201"/>
        <end position="347"/>
    </location>
</feature>
<dbReference type="RefSeq" id="WP_304559266.1">
    <property type="nucleotide sequence ID" value="NZ_JAUQSZ010000001.1"/>
</dbReference>
<keyword evidence="3" id="KW-1185">Reference proteome</keyword>
<evidence type="ECO:0000313" key="2">
    <source>
        <dbReference type="EMBL" id="MDO7840920.1"/>
    </source>
</evidence>
<evidence type="ECO:0000313" key="3">
    <source>
        <dbReference type="Proteomes" id="UP001176468"/>
    </source>
</evidence>